<evidence type="ECO:0000313" key="4">
    <source>
        <dbReference type="EMBL" id="MBG6137650.1"/>
    </source>
</evidence>
<reference evidence="4" key="1">
    <citation type="submission" date="2020-11" db="EMBL/GenBank/DDBJ databases">
        <title>Sequencing the genomes of 1000 actinobacteria strains.</title>
        <authorList>
            <person name="Klenk H.-P."/>
        </authorList>
    </citation>
    <scope>NUCLEOTIDE SEQUENCE</scope>
    <source>
        <strain evidence="4">DSM 45356</strain>
    </source>
</reference>
<protein>
    <recommendedName>
        <fullName evidence="3">Coenzyme PQQ synthesis protein A</fullName>
    </recommendedName>
</protein>
<comment type="similarity">
    <text evidence="2">Belongs to the PqqA family.</text>
</comment>
<gene>
    <name evidence="4" type="ORF">IW245_003844</name>
</gene>
<name>A0A8J7GHK0_9ACTN</name>
<evidence type="ECO:0000256" key="1">
    <source>
        <dbReference type="ARBA" id="ARBA00004886"/>
    </source>
</evidence>
<evidence type="ECO:0000256" key="2">
    <source>
        <dbReference type="ARBA" id="ARBA00009325"/>
    </source>
</evidence>
<keyword evidence="5" id="KW-1185">Reference proteome</keyword>
<dbReference type="NCBIfam" id="TIGR02107">
    <property type="entry name" value="PQQ_syn_pqqA"/>
    <property type="match status" value="1"/>
</dbReference>
<dbReference type="InterPro" id="IPR011725">
    <property type="entry name" value="PQQ_synth_PqqA"/>
</dbReference>
<comment type="pathway">
    <text evidence="1">Cofactor biosynthesis; pyrroloquinoline quinone biosynthesis.</text>
</comment>
<dbReference type="UniPathway" id="UPA00539"/>
<accession>A0A8J7GHK0</accession>
<comment type="caution">
    <text evidence="4">The sequence shown here is derived from an EMBL/GenBank/DDBJ whole genome shotgun (WGS) entry which is preliminary data.</text>
</comment>
<evidence type="ECO:0000256" key="3">
    <source>
        <dbReference type="ARBA" id="ARBA00015086"/>
    </source>
</evidence>
<dbReference type="RefSeq" id="WP_197004493.1">
    <property type="nucleotide sequence ID" value="NZ_BONS01000024.1"/>
</dbReference>
<organism evidence="4 5">
    <name type="scientific">Longispora fulva</name>
    <dbReference type="NCBI Taxonomy" id="619741"/>
    <lineage>
        <taxon>Bacteria</taxon>
        <taxon>Bacillati</taxon>
        <taxon>Actinomycetota</taxon>
        <taxon>Actinomycetes</taxon>
        <taxon>Micromonosporales</taxon>
        <taxon>Micromonosporaceae</taxon>
        <taxon>Longispora</taxon>
    </lineage>
</organism>
<dbReference type="GO" id="GO:0018189">
    <property type="term" value="P:pyrroloquinoline quinone biosynthetic process"/>
    <property type="evidence" value="ECO:0007669"/>
    <property type="project" value="UniProtKB-UniPathway"/>
</dbReference>
<evidence type="ECO:0000313" key="5">
    <source>
        <dbReference type="Proteomes" id="UP000622552"/>
    </source>
</evidence>
<dbReference type="EMBL" id="JADOUF010000001">
    <property type="protein sequence ID" value="MBG6137650.1"/>
    <property type="molecule type" value="Genomic_DNA"/>
</dbReference>
<sequence>MDTRRSRRPWKRPTAVQVSLGAEVTSYSGADPYNPR</sequence>
<dbReference type="AlphaFoldDB" id="A0A8J7GHK0"/>
<proteinExistence type="inferred from homology"/>
<dbReference type="Proteomes" id="UP000622552">
    <property type="component" value="Unassembled WGS sequence"/>
</dbReference>